<name>A0A1H7MSE2_9GAMM</name>
<evidence type="ECO:0000313" key="2">
    <source>
        <dbReference type="Proteomes" id="UP000198807"/>
    </source>
</evidence>
<dbReference type="AlphaFoldDB" id="A0A1H7MSE2"/>
<keyword evidence="2" id="KW-1185">Reference proteome</keyword>
<dbReference type="STRING" id="650850.SAMN04488129_10757"/>
<protein>
    <submittedName>
        <fullName evidence="1">Uncharacterized protein</fullName>
    </submittedName>
</protein>
<sequence length="78" mass="9092">MRIRQSCCLGWHWIRKRIIANTHIPIRLLRVDTLGDLSLFDLSLSPSLLTVLMQTSQLTRETAEETINEKFDGRKTRP</sequence>
<gene>
    <name evidence="1" type="ORF">SAMN04488129_10757</name>
</gene>
<proteinExistence type="predicted"/>
<reference evidence="2" key="1">
    <citation type="submission" date="2016-10" db="EMBL/GenBank/DDBJ databases">
        <authorList>
            <person name="Varghese N."/>
            <person name="Submissions S."/>
        </authorList>
    </citation>
    <scope>NUCLEOTIDE SEQUENCE [LARGE SCALE GENOMIC DNA]</scope>
    <source>
        <strain evidence="2">CGMCC 1.9150</strain>
    </source>
</reference>
<dbReference type="Proteomes" id="UP000198807">
    <property type="component" value="Unassembled WGS sequence"/>
</dbReference>
<evidence type="ECO:0000313" key="1">
    <source>
        <dbReference type="EMBL" id="SEL14123.1"/>
    </source>
</evidence>
<organism evidence="1 2">
    <name type="scientific">Halomonas daqiaonensis</name>
    <dbReference type="NCBI Taxonomy" id="650850"/>
    <lineage>
        <taxon>Bacteria</taxon>
        <taxon>Pseudomonadati</taxon>
        <taxon>Pseudomonadota</taxon>
        <taxon>Gammaproteobacteria</taxon>
        <taxon>Oceanospirillales</taxon>
        <taxon>Halomonadaceae</taxon>
        <taxon>Halomonas</taxon>
    </lineage>
</organism>
<accession>A0A1H7MSE2</accession>
<dbReference type="EMBL" id="FOBC01000007">
    <property type="protein sequence ID" value="SEL14123.1"/>
    <property type="molecule type" value="Genomic_DNA"/>
</dbReference>